<evidence type="ECO:0000313" key="11">
    <source>
        <dbReference type="EMBL" id="BCR36297.1"/>
    </source>
</evidence>
<gene>
    <name evidence="11" type="primary">fabZ</name>
    <name evidence="11" type="ORF">MPAN_011900</name>
</gene>
<evidence type="ECO:0000256" key="10">
    <source>
        <dbReference type="ARBA" id="ARBA00025049"/>
    </source>
</evidence>
<name>A0A7U9TIV4_9MOLU</name>
<accession>A0A7U9TIV4</accession>
<evidence type="ECO:0000256" key="1">
    <source>
        <dbReference type="ARBA" id="ARBA00001055"/>
    </source>
</evidence>
<keyword evidence="6" id="KW-0444">Lipid biosynthesis</keyword>
<evidence type="ECO:0000313" key="12">
    <source>
        <dbReference type="Proteomes" id="UP000620133"/>
    </source>
</evidence>
<proteinExistence type="inferred from homology"/>
<evidence type="ECO:0000256" key="6">
    <source>
        <dbReference type="ARBA" id="ARBA00022516"/>
    </source>
</evidence>
<dbReference type="EMBL" id="AP024412">
    <property type="protein sequence ID" value="BCR36297.1"/>
    <property type="molecule type" value="Genomic_DNA"/>
</dbReference>
<comment type="function">
    <text evidence="10">Involved in unsaturated fatty acids biosynthesis. Catalyzes the dehydration of short chain beta-hydroxyacyl-ACPs and long chain saturated and unsaturated beta-hydroxyacyl-ACPs.</text>
</comment>
<keyword evidence="8" id="KW-0443">Lipid metabolism</keyword>
<evidence type="ECO:0000256" key="5">
    <source>
        <dbReference type="ARBA" id="ARBA00022490"/>
    </source>
</evidence>
<evidence type="ECO:0000256" key="7">
    <source>
        <dbReference type="ARBA" id="ARBA00022556"/>
    </source>
</evidence>
<dbReference type="InterPro" id="IPR013114">
    <property type="entry name" value="FabA_FabZ"/>
</dbReference>
<evidence type="ECO:0000256" key="2">
    <source>
        <dbReference type="ARBA" id="ARBA00004496"/>
    </source>
</evidence>
<dbReference type="GO" id="GO:0009245">
    <property type="term" value="P:lipid A biosynthetic process"/>
    <property type="evidence" value="ECO:0007669"/>
    <property type="project" value="UniProtKB-KW"/>
</dbReference>
<organism evidence="11 12">
    <name type="scientific">Mariniplasma anaerobium</name>
    <dbReference type="NCBI Taxonomy" id="2735436"/>
    <lineage>
        <taxon>Bacteria</taxon>
        <taxon>Bacillati</taxon>
        <taxon>Mycoplasmatota</taxon>
        <taxon>Mollicutes</taxon>
        <taxon>Acholeplasmatales</taxon>
        <taxon>Acholeplasmataceae</taxon>
        <taxon>Mariniplasma</taxon>
    </lineage>
</organism>
<comment type="similarity">
    <text evidence="3">Belongs to the thioester dehydratase family. FabZ subfamily.</text>
</comment>
<dbReference type="NCBIfam" id="NF000582">
    <property type="entry name" value="PRK00006.1"/>
    <property type="match status" value="1"/>
</dbReference>
<dbReference type="Gene3D" id="3.10.129.10">
    <property type="entry name" value="Hotdog Thioesterase"/>
    <property type="match status" value="1"/>
</dbReference>
<dbReference type="AlphaFoldDB" id="A0A7U9TIV4"/>
<comment type="subcellular location">
    <subcellularLocation>
        <location evidence="2">Cytoplasm</location>
    </subcellularLocation>
</comment>
<keyword evidence="7" id="KW-0441">Lipid A biosynthesis</keyword>
<dbReference type="EC" id="4.2.1.59" evidence="4"/>
<evidence type="ECO:0000256" key="3">
    <source>
        <dbReference type="ARBA" id="ARBA00009174"/>
    </source>
</evidence>
<comment type="catalytic activity">
    <reaction evidence="1">
        <text>a (3R)-hydroxyacyl-[ACP] = a (2E)-enoyl-[ACP] + H2O</text>
        <dbReference type="Rhea" id="RHEA:13097"/>
        <dbReference type="Rhea" id="RHEA-COMP:9925"/>
        <dbReference type="Rhea" id="RHEA-COMP:9945"/>
        <dbReference type="ChEBI" id="CHEBI:15377"/>
        <dbReference type="ChEBI" id="CHEBI:78784"/>
        <dbReference type="ChEBI" id="CHEBI:78827"/>
        <dbReference type="EC" id="4.2.1.59"/>
    </reaction>
</comment>
<keyword evidence="5" id="KW-0963">Cytoplasm</keyword>
<dbReference type="PANTHER" id="PTHR30272">
    <property type="entry name" value="3-HYDROXYACYL-[ACYL-CARRIER-PROTEIN] DEHYDRATASE"/>
    <property type="match status" value="1"/>
</dbReference>
<protein>
    <recommendedName>
        <fullName evidence="4">3-hydroxyacyl-[acyl-carrier-protein] dehydratase</fullName>
        <ecNumber evidence="4">4.2.1.59</ecNumber>
    </recommendedName>
</protein>
<dbReference type="KEGG" id="manr:MPAN_011900"/>
<keyword evidence="12" id="KW-1185">Reference proteome</keyword>
<dbReference type="FunFam" id="3.10.129.10:FF:000001">
    <property type="entry name" value="3-hydroxyacyl-[acyl-carrier-protein] dehydratase FabZ"/>
    <property type="match status" value="1"/>
</dbReference>
<evidence type="ECO:0000256" key="9">
    <source>
        <dbReference type="ARBA" id="ARBA00023239"/>
    </source>
</evidence>
<dbReference type="Pfam" id="PF07977">
    <property type="entry name" value="FabA"/>
    <property type="match status" value="1"/>
</dbReference>
<keyword evidence="9" id="KW-0456">Lyase</keyword>
<dbReference type="CDD" id="cd01288">
    <property type="entry name" value="FabZ"/>
    <property type="match status" value="1"/>
</dbReference>
<dbReference type="InterPro" id="IPR029069">
    <property type="entry name" value="HotDog_dom_sf"/>
</dbReference>
<reference evidence="11" key="1">
    <citation type="submission" date="2021-01" db="EMBL/GenBank/DDBJ databases">
        <title>Draft genome sequence of Acholeplasmataceae bacterium strain Mahy22.</title>
        <authorList>
            <person name="Watanabe M."/>
            <person name="Kojima H."/>
            <person name="Fukui M."/>
        </authorList>
    </citation>
    <scope>NUCLEOTIDE SEQUENCE</scope>
    <source>
        <strain evidence="11">Mahy22</strain>
    </source>
</reference>
<dbReference type="SUPFAM" id="SSF54637">
    <property type="entry name" value="Thioesterase/thiol ester dehydrase-isomerase"/>
    <property type="match status" value="1"/>
</dbReference>
<dbReference type="Proteomes" id="UP000620133">
    <property type="component" value="Chromosome"/>
</dbReference>
<dbReference type="RefSeq" id="WP_176238885.1">
    <property type="nucleotide sequence ID" value="NZ_AP024412.1"/>
</dbReference>
<evidence type="ECO:0000256" key="8">
    <source>
        <dbReference type="ARBA" id="ARBA00023098"/>
    </source>
</evidence>
<dbReference type="PANTHER" id="PTHR30272:SF1">
    <property type="entry name" value="3-HYDROXYACYL-[ACYL-CARRIER-PROTEIN] DEHYDRATASE"/>
    <property type="match status" value="1"/>
</dbReference>
<dbReference type="GO" id="GO:0019171">
    <property type="term" value="F:(3R)-hydroxyacyl-[acyl-carrier-protein] dehydratase activity"/>
    <property type="evidence" value="ECO:0007669"/>
    <property type="project" value="UniProtKB-EC"/>
</dbReference>
<sequence length="141" mass="15698">MKLNLEEIKAIIPHRDPFLFLDEIIELDAQKATGIKHVTEEEFYFKGHFPKKPVVPGVILVESLAQVGAVILLSDEKYKGKIAYFTGIKNAKFRKSVVPGDLLYLHCEVTRIKGAFGFGSGKAYVNNDLVCEVDISFAIGQ</sequence>
<evidence type="ECO:0000256" key="4">
    <source>
        <dbReference type="ARBA" id="ARBA00013167"/>
    </source>
</evidence>
<dbReference type="GO" id="GO:0016020">
    <property type="term" value="C:membrane"/>
    <property type="evidence" value="ECO:0007669"/>
    <property type="project" value="GOC"/>
</dbReference>
<dbReference type="GO" id="GO:0005737">
    <property type="term" value="C:cytoplasm"/>
    <property type="evidence" value="ECO:0007669"/>
    <property type="project" value="UniProtKB-SubCell"/>
</dbReference>